<dbReference type="InterPro" id="IPR041854">
    <property type="entry name" value="BFD-like_2Fe2S-bd_dom_sf"/>
</dbReference>
<dbReference type="SUPFAM" id="SSF51905">
    <property type="entry name" value="FAD/NAD(P)-binding domain"/>
    <property type="match status" value="1"/>
</dbReference>
<name>A0A181CEE2_9PROT</name>
<organism evidence="1 2">
    <name type="scientific">Komagataeibacter rhaeticus</name>
    <dbReference type="NCBI Taxonomy" id="215221"/>
    <lineage>
        <taxon>Bacteria</taxon>
        <taxon>Pseudomonadati</taxon>
        <taxon>Pseudomonadota</taxon>
        <taxon>Alphaproteobacteria</taxon>
        <taxon>Acetobacterales</taxon>
        <taxon>Acetobacteraceae</taxon>
        <taxon>Komagataeibacter</taxon>
    </lineage>
</organism>
<dbReference type="Gene3D" id="1.10.10.1100">
    <property type="entry name" value="BFD-like [2Fe-2S]-binding domain"/>
    <property type="match status" value="1"/>
</dbReference>
<dbReference type="Proteomes" id="UP000502533">
    <property type="component" value="Chromosome"/>
</dbReference>
<dbReference type="PANTHER" id="PTHR42949:SF3">
    <property type="entry name" value="ANAEROBIC GLYCEROL-3-PHOSPHATE DEHYDROGENASE SUBUNIT B"/>
    <property type="match status" value="1"/>
</dbReference>
<evidence type="ECO:0000313" key="1">
    <source>
        <dbReference type="EMBL" id="QIP36559.1"/>
    </source>
</evidence>
<protein>
    <submittedName>
        <fullName evidence="1">FAD-dependent oxidoreductase</fullName>
    </submittedName>
</protein>
<dbReference type="PIRSF" id="PIRSF037495">
    <property type="entry name" value="Opine_OX_OoxA/HcnB"/>
    <property type="match status" value="1"/>
</dbReference>
<keyword evidence="2" id="KW-1185">Reference proteome</keyword>
<reference evidence="1 2" key="1">
    <citation type="submission" date="2020-03" db="EMBL/GenBank/DDBJ databases">
        <title>Isolation of cellulose-producing strains, genome characterization and application of the synthesized cellulose films as an economical and sustainable material for piezoelectric sensor construction.</title>
        <authorList>
            <person name="Mangayil R.K."/>
        </authorList>
    </citation>
    <scope>NUCLEOTIDE SEQUENCE [LARGE SCALE GENOMIC DNA]</scope>
    <source>
        <strain evidence="1 2">ENS 9a1a</strain>
    </source>
</reference>
<dbReference type="Gene3D" id="3.50.50.60">
    <property type="entry name" value="FAD/NAD(P)-binding domain"/>
    <property type="match status" value="1"/>
</dbReference>
<dbReference type="PRINTS" id="PR00368">
    <property type="entry name" value="FADPNR"/>
</dbReference>
<dbReference type="PANTHER" id="PTHR42949">
    <property type="entry name" value="ANAEROBIC GLYCEROL-3-PHOSPHATE DEHYDROGENASE SUBUNIT B"/>
    <property type="match status" value="1"/>
</dbReference>
<dbReference type="GeneID" id="85023430"/>
<dbReference type="Pfam" id="PF17806">
    <property type="entry name" value="SO_alpha_A3"/>
    <property type="match status" value="1"/>
</dbReference>
<evidence type="ECO:0000313" key="2">
    <source>
        <dbReference type="Proteomes" id="UP000502533"/>
    </source>
</evidence>
<sequence length="478" mass="50563">MTSSGLPDDTVHDVIIIGAGPAGLGVAAVTAGAGLLTLVLDENMHPGGQIYRAASHSPFPQGQVLGKDYWRKGTRMIRRAYASGAHIIPRAIVWGITPDHVVMARVDGQPRRFAARCVVLAGGAMERPFPIPGWTLPGVMTVGAAQTMLKASGVVPPAPMVIAGRGPLIWLLAAQYRRAGQDIAAILITAADRQWWKGLAALPFFLLSGDAWYGLRLLASAVMHRVPVHRGVMSIRAEGTACLEQVRWSGKNGQDKVLPARTLLLHHGVVPNPNLAMALGVPHVWDRAQASFRPAPAGTADYPDGIVCVGDGAGIGGSRLAALGGRMAGQAIVAARGRSRRNLLNWLHSVSMRARIALARRGRMFVDCMFRPASHFRQPADETVICRCEGVTAGQVRSAAHEGCIGPNQAKAFLRCGMGPCQGRLCGLTVSDLIAQTRDRDPADVGYLNQRLPARPATLGDMAAMPAGTAAIRAVTPG</sequence>
<dbReference type="InterPro" id="IPR051691">
    <property type="entry name" value="Metab_Enz_Cyan_OpOx_G3PDH"/>
</dbReference>
<gene>
    <name evidence="1" type="ORF">GWK63_14755</name>
</gene>
<dbReference type="CDD" id="cd19946">
    <property type="entry name" value="GlpA-like_Fer2_BFD-like"/>
    <property type="match status" value="1"/>
</dbReference>
<accession>A0A181CEE2</accession>
<dbReference type="AlphaFoldDB" id="A0A181CEE2"/>
<dbReference type="InterPro" id="IPR023753">
    <property type="entry name" value="FAD/NAD-binding_dom"/>
</dbReference>
<dbReference type="Pfam" id="PF07992">
    <property type="entry name" value="Pyr_redox_2"/>
    <property type="match status" value="1"/>
</dbReference>
<dbReference type="PRINTS" id="PR00469">
    <property type="entry name" value="PNDRDTASEII"/>
</dbReference>
<dbReference type="GO" id="GO:0016491">
    <property type="term" value="F:oxidoreductase activity"/>
    <property type="evidence" value="ECO:0007669"/>
    <property type="project" value="InterPro"/>
</dbReference>
<dbReference type="InterPro" id="IPR036188">
    <property type="entry name" value="FAD/NAD-bd_sf"/>
</dbReference>
<dbReference type="InterPro" id="IPR017224">
    <property type="entry name" value="Opine_Oxase_asu/HCN_bsu"/>
</dbReference>
<dbReference type="KEGG" id="kre:GWK63_14755"/>
<proteinExistence type="predicted"/>
<dbReference type="InterPro" id="IPR041117">
    <property type="entry name" value="SoxA_A3"/>
</dbReference>
<dbReference type="RefSeq" id="WP_007398744.1">
    <property type="nucleotide sequence ID" value="NZ_CALMTF010000089.1"/>
</dbReference>
<dbReference type="EMBL" id="CP050139">
    <property type="protein sequence ID" value="QIP36559.1"/>
    <property type="molecule type" value="Genomic_DNA"/>
</dbReference>